<dbReference type="PROSITE" id="PS51898">
    <property type="entry name" value="TYR_RECOMBINASE"/>
    <property type="match status" value="1"/>
</dbReference>
<evidence type="ECO:0000259" key="2">
    <source>
        <dbReference type="PROSITE" id="PS51898"/>
    </source>
</evidence>
<evidence type="ECO:0000313" key="4">
    <source>
        <dbReference type="Proteomes" id="UP000620559"/>
    </source>
</evidence>
<name>A0A8J7F0M5_9CYAN</name>
<dbReference type="InterPro" id="IPR013762">
    <property type="entry name" value="Integrase-like_cat_sf"/>
</dbReference>
<comment type="caution">
    <text evidence="3">The sequence shown here is derived from an EMBL/GenBank/DDBJ whole genome shotgun (WGS) entry which is preliminary data.</text>
</comment>
<gene>
    <name evidence="3" type="ORF">IQ247_14035</name>
</gene>
<keyword evidence="1" id="KW-0233">DNA recombination</keyword>
<reference evidence="3" key="1">
    <citation type="submission" date="2020-10" db="EMBL/GenBank/DDBJ databases">
        <authorList>
            <person name="Castelo-Branco R."/>
            <person name="Eusebio N."/>
            <person name="Adriana R."/>
            <person name="Vieira A."/>
            <person name="Brugerolle De Fraissinette N."/>
            <person name="Rezende De Castro R."/>
            <person name="Schneider M.P."/>
            <person name="Vasconcelos V."/>
            <person name="Leao P.N."/>
        </authorList>
    </citation>
    <scope>NUCLEOTIDE SEQUENCE</scope>
    <source>
        <strain evidence="3">LEGE 06105</strain>
    </source>
</reference>
<proteinExistence type="predicted"/>
<dbReference type="InterPro" id="IPR050090">
    <property type="entry name" value="Tyrosine_recombinase_XerCD"/>
</dbReference>
<dbReference type="GO" id="GO:0006310">
    <property type="term" value="P:DNA recombination"/>
    <property type="evidence" value="ECO:0007669"/>
    <property type="project" value="UniProtKB-KW"/>
</dbReference>
<dbReference type="InterPro" id="IPR011010">
    <property type="entry name" value="DNA_brk_join_enz"/>
</dbReference>
<evidence type="ECO:0000256" key="1">
    <source>
        <dbReference type="ARBA" id="ARBA00023172"/>
    </source>
</evidence>
<dbReference type="InterPro" id="IPR002104">
    <property type="entry name" value="Integrase_catalytic"/>
</dbReference>
<sequence length="286" mass="31977">MRHALNSIASLLTIEQCDAYSLDWAKLRYPHTAAVRGVLKKKFAPATAKKMLCALRRTLKEAYKLGLMDFEDYVRATDLESIDTPPTKRRGRALSEEEIAALMDVCLQSKQSLIDIRDAALIAILRGGGLRRNEVVRLKIKDFSSKTGALEIHKGKGGSYRTVYLPDDAINLVSDWLDVRGRKPGPLLCHVRKGGIIELRPLCADSILKILNRRAEKAGVDNFSPHDFRRTFCSDLLDAGVDIATVQKLAGHSSPAVTSKYDRREDETLRKAVQKLSIPIKRRKSN</sequence>
<dbReference type="Gene3D" id="1.10.443.10">
    <property type="entry name" value="Intergrase catalytic core"/>
    <property type="match status" value="1"/>
</dbReference>
<accession>A0A8J7F0M5</accession>
<dbReference type="GO" id="GO:0015074">
    <property type="term" value="P:DNA integration"/>
    <property type="evidence" value="ECO:0007669"/>
    <property type="project" value="InterPro"/>
</dbReference>
<dbReference type="Pfam" id="PF00589">
    <property type="entry name" value="Phage_integrase"/>
    <property type="match status" value="1"/>
</dbReference>
<dbReference type="Proteomes" id="UP000620559">
    <property type="component" value="Unassembled WGS sequence"/>
</dbReference>
<keyword evidence="4" id="KW-1185">Reference proteome</keyword>
<organism evidence="3 4">
    <name type="scientific">Plectonema cf. radiosum LEGE 06105</name>
    <dbReference type="NCBI Taxonomy" id="945769"/>
    <lineage>
        <taxon>Bacteria</taxon>
        <taxon>Bacillati</taxon>
        <taxon>Cyanobacteriota</taxon>
        <taxon>Cyanophyceae</taxon>
        <taxon>Oscillatoriophycideae</taxon>
        <taxon>Oscillatoriales</taxon>
        <taxon>Microcoleaceae</taxon>
        <taxon>Plectonema</taxon>
    </lineage>
</organism>
<dbReference type="AlphaFoldDB" id="A0A8J7F0M5"/>
<dbReference type="EMBL" id="JADEWL010000041">
    <property type="protein sequence ID" value="MBE9213771.1"/>
    <property type="molecule type" value="Genomic_DNA"/>
</dbReference>
<dbReference type="GO" id="GO:0003677">
    <property type="term" value="F:DNA binding"/>
    <property type="evidence" value="ECO:0007669"/>
    <property type="project" value="InterPro"/>
</dbReference>
<protein>
    <submittedName>
        <fullName evidence="3">Site-specific integrase</fullName>
    </submittedName>
</protein>
<feature type="domain" description="Tyr recombinase" evidence="2">
    <location>
        <begin position="89"/>
        <end position="274"/>
    </location>
</feature>
<dbReference type="CDD" id="cd00397">
    <property type="entry name" value="DNA_BRE_C"/>
    <property type="match status" value="1"/>
</dbReference>
<evidence type="ECO:0000313" key="3">
    <source>
        <dbReference type="EMBL" id="MBE9213771.1"/>
    </source>
</evidence>
<dbReference type="SUPFAM" id="SSF56349">
    <property type="entry name" value="DNA breaking-rejoining enzymes"/>
    <property type="match status" value="1"/>
</dbReference>
<dbReference type="PANTHER" id="PTHR30349">
    <property type="entry name" value="PHAGE INTEGRASE-RELATED"/>
    <property type="match status" value="1"/>
</dbReference>
<dbReference type="PANTHER" id="PTHR30349:SF64">
    <property type="entry name" value="PROPHAGE INTEGRASE INTD-RELATED"/>
    <property type="match status" value="1"/>
</dbReference>